<reference evidence="2 3" key="1">
    <citation type="submission" date="2014-02" db="EMBL/GenBank/DDBJ databases">
        <authorList>
            <person name="Sibley D."/>
            <person name="Venepally P."/>
            <person name="Karamycheva S."/>
            <person name="Hadjithomas M."/>
            <person name="Khan A."/>
            <person name="Brunk B."/>
            <person name="Roos D."/>
            <person name="Caler E."/>
            <person name="Lorenzi H."/>
        </authorList>
    </citation>
    <scope>NUCLEOTIDE SEQUENCE [LARGE SCALE GENOMIC DNA]</scope>
    <source>
        <strain evidence="2 3">GAB2-2007-GAL-DOM2</strain>
    </source>
</reference>
<sequence length="337" mass="38028">MNQSQREMPRDLQHAPDAAPRPAPTVAPEPGSVEASQAIASVSLLPAPRDDEEQEAARAAKAVCEDLLLPEGQSIKELLQMVPLQIPDDSKTQTNLQRLARRLRPQRPPREGNLPVLLTPNMNEAMASVMDEHLVNVSYVSAYSQNHFEKVVETGPLRRFAEACENGAETAEEQAAHEFWSKIVKLYTIRSIARSEHHQFAEVVGTKWLDENKALYESFYTRVSVNTMELQRLFFLNYIETAKRIGWECLDTQGKPMPADVPEAYLNHLEKHIKVRRAILKATLWRLAGRQNELTLDEKQTADRIISDQDLTQTPGGTPLSPFEARMFTAGWTPRKG</sequence>
<evidence type="ECO:0000313" key="2">
    <source>
        <dbReference type="EMBL" id="KFG37661.1"/>
    </source>
</evidence>
<comment type="caution">
    <text evidence="2">The sequence shown here is derived from an EMBL/GenBank/DDBJ whole genome shotgun (WGS) entry which is preliminary data.</text>
</comment>
<dbReference type="Proteomes" id="UP000028837">
    <property type="component" value="Unassembled WGS sequence"/>
</dbReference>
<dbReference type="AlphaFoldDB" id="A0A086JZU3"/>
<proteinExistence type="predicted"/>
<dbReference type="VEuPathDB" id="ToxoDB:TGDOM2_314550"/>
<protein>
    <submittedName>
        <fullName evidence="2">Uncharacterized protein</fullName>
    </submittedName>
</protein>
<evidence type="ECO:0000256" key="1">
    <source>
        <dbReference type="SAM" id="MobiDB-lite"/>
    </source>
</evidence>
<accession>A0A086JZU3</accession>
<feature type="region of interest" description="Disordered" evidence="1">
    <location>
        <begin position="1"/>
        <end position="34"/>
    </location>
</feature>
<organism evidence="2 3">
    <name type="scientific">Toxoplasma gondii GAB2-2007-GAL-DOM2</name>
    <dbReference type="NCBI Taxonomy" id="1130820"/>
    <lineage>
        <taxon>Eukaryota</taxon>
        <taxon>Sar</taxon>
        <taxon>Alveolata</taxon>
        <taxon>Apicomplexa</taxon>
        <taxon>Conoidasida</taxon>
        <taxon>Coccidia</taxon>
        <taxon>Eucoccidiorida</taxon>
        <taxon>Eimeriorina</taxon>
        <taxon>Sarcocystidae</taxon>
        <taxon>Toxoplasma</taxon>
    </lineage>
</organism>
<gene>
    <name evidence="2" type="ORF">TGDOM2_314550</name>
</gene>
<name>A0A086JZU3_TOXGO</name>
<dbReference type="OrthoDB" id="330594at2759"/>
<dbReference type="EMBL" id="AHZU02000994">
    <property type="protein sequence ID" value="KFG37661.1"/>
    <property type="molecule type" value="Genomic_DNA"/>
</dbReference>
<evidence type="ECO:0000313" key="3">
    <source>
        <dbReference type="Proteomes" id="UP000028837"/>
    </source>
</evidence>